<keyword evidence="2" id="KW-0964">Secreted</keyword>
<evidence type="ECO:0000256" key="4">
    <source>
        <dbReference type="ARBA" id="ARBA00022737"/>
    </source>
</evidence>
<protein>
    <recommendedName>
        <fullName evidence="8">Gnk2-homologous domain-containing protein</fullName>
    </recommendedName>
</protein>
<dbReference type="GO" id="GO:0005576">
    <property type="term" value="C:extracellular region"/>
    <property type="evidence" value="ECO:0007669"/>
    <property type="project" value="UniProtKB-SubCell"/>
</dbReference>
<organism evidence="9 10">
    <name type="scientific">Eragrostis curvula</name>
    <name type="common">weeping love grass</name>
    <dbReference type="NCBI Taxonomy" id="38414"/>
    <lineage>
        <taxon>Eukaryota</taxon>
        <taxon>Viridiplantae</taxon>
        <taxon>Streptophyta</taxon>
        <taxon>Embryophyta</taxon>
        <taxon>Tracheophyta</taxon>
        <taxon>Spermatophyta</taxon>
        <taxon>Magnoliopsida</taxon>
        <taxon>Liliopsida</taxon>
        <taxon>Poales</taxon>
        <taxon>Poaceae</taxon>
        <taxon>PACMAD clade</taxon>
        <taxon>Chloridoideae</taxon>
        <taxon>Eragrostideae</taxon>
        <taxon>Eragrostidinae</taxon>
        <taxon>Eragrostis</taxon>
    </lineage>
</organism>
<feature type="domain" description="Gnk2-homologous" evidence="8">
    <location>
        <begin position="77"/>
        <end position="180"/>
    </location>
</feature>
<feature type="domain" description="Gnk2-homologous" evidence="8">
    <location>
        <begin position="1"/>
        <end position="69"/>
    </location>
</feature>
<keyword evidence="10" id="KW-1185">Reference proteome</keyword>
<name>A0A5J9U989_9POAL</name>
<feature type="region of interest" description="Disordered" evidence="6">
    <location>
        <begin position="204"/>
        <end position="228"/>
    </location>
</feature>
<dbReference type="Gramene" id="TVU19897">
    <property type="protein sequence ID" value="TVU19897"/>
    <property type="gene ID" value="EJB05_36078"/>
</dbReference>
<dbReference type="Gene3D" id="3.30.430.20">
    <property type="entry name" value="Gnk2 domain, C-X8-C-X2-C motif"/>
    <property type="match status" value="2"/>
</dbReference>
<evidence type="ECO:0000256" key="3">
    <source>
        <dbReference type="ARBA" id="ARBA00022729"/>
    </source>
</evidence>
<feature type="compositionally biased region" description="Polar residues" evidence="6">
    <location>
        <begin position="206"/>
        <end position="221"/>
    </location>
</feature>
<comment type="similarity">
    <text evidence="5">Belongs to the cysteine-rich repeat secretory protein family.</text>
</comment>
<dbReference type="PANTHER" id="PTHR32411:SF43">
    <property type="entry name" value="CYSTEINE-RICH REPEAT SECRETORY PROTEIN 38"/>
    <property type="match status" value="1"/>
</dbReference>
<dbReference type="PROSITE" id="PS51473">
    <property type="entry name" value="GNK2"/>
    <property type="match status" value="2"/>
</dbReference>
<dbReference type="InterPro" id="IPR002902">
    <property type="entry name" value="GNK2"/>
</dbReference>
<dbReference type="PANTHER" id="PTHR32411">
    <property type="entry name" value="CYSTEINE-RICH REPEAT SECRETORY PROTEIN 38-RELATED"/>
    <property type="match status" value="1"/>
</dbReference>
<keyword evidence="4" id="KW-0677">Repeat</keyword>
<evidence type="ECO:0000259" key="8">
    <source>
        <dbReference type="PROSITE" id="PS51473"/>
    </source>
</evidence>
<dbReference type="Pfam" id="PF01657">
    <property type="entry name" value="Stress-antifung"/>
    <property type="match status" value="2"/>
</dbReference>
<proteinExistence type="inferred from homology"/>
<feature type="chain" id="PRO_5023892263" description="Gnk2-homologous domain-containing protein" evidence="7">
    <location>
        <begin position="22"/>
        <end position="228"/>
    </location>
</feature>
<sequence length="228" mass="25099">MRGRLLPILLLGLSLLAYGLGQCRGDVNASDCHACLDAAVRDVASKCPGQRSAMVIYEACQLLYSDESFFAVFNKTFSFSSFSSCDATWGTVLHYNDQLFHLMKDLTEKAAYGTPRMFAVGAVQTTPSLKLYAMAQCTQEITADDCDGCLSGISSTSCTSSTKPRQLRRPCHLLLRRHEAPLSILPGDLPVTLTQRSMFDEDSRKFYTNSSPSNKAFNSSEPYAKKKT</sequence>
<dbReference type="AlphaFoldDB" id="A0A5J9U989"/>
<feature type="non-terminal residue" evidence="9">
    <location>
        <position position="1"/>
    </location>
</feature>
<feature type="signal peptide" evidence="7">
    <location>
        <begin position="1"/>
        <end position="21"/>
    </location>
</feature>
<dbReference type="InterPro" id="IPR038408">
    <property type="entry name" value="GNK2_sf"/>
</dbReference>
<dbReference type="CDD" id="cd23509">
    <property type="entry name" value="Gnk2-like"/>
    <property type="match status" value="2"/>
</dbReference>
<evidence type="ECO:0000256" key="7">
    <source>
        <dbReference type="SAM" id="SignalP"/>
    </source>
</evidence>
<comment type="subcellular location">
    <subcellularLocation>
        <location evidence="1">Secreted</location>
    </subcellularLocation>
</comment>
<dbReference type="InterPro" id="IPR050581">
    <property type="entry name" value="CRR_secretory_protein"/>
</dbReference>
<evidence type="ECO:0000256" key="1">
    <source>
        <dbReference type="ARBA" id="ARBA00004613"/>
    </source>
</evidence>
<evidence type="ECO:0000256" key="5">
    <source>
        <dbReference type="ARBA" id="ARBA00038515"/>
    </source>
</evidence>
<evidence type="ECO:0000256" key="6">
    <source>
        <dbReference type="SAM" id="MobiDB-lite"/>
    </source>
</evidence>
<gene>
    <name evidence="9" type="ORF">EJB05_36078</name>
</gene>
<comment type="caution">
    <text evidence="9">The sequence shown here is derived from an EMBL/GenBank/DDBJ whole genome shotgun (WGS) entry which is preliminary data.</text>
</comment>
<accession>A0A5J9U989</accession>
<evidence type="ECO:0000313" key="10">
    <source>
        <dbReference type="Proteomes" id="UP000324897"/>
    </source>
</evidence>
<evidence type="ECO:0000256" key="2">
    <source>
        <dbReference type="ARBA" id="ARBA00022525"/>
    </source>
</evidence>
<dbReference type="EMBL" id="RWGY01000029">
    <property type="protein sequence ID" value="TVU19897.1"/>
    <property type="molecule type" value="Genomic_DNA"/>
</dbReference>
<dbReference type="Proteomes" id="UP000324897">
    <property type="component" value="Chromosome 7"/>
</dbReference>
<keyword evidence="3 7" id="KW-0732">Signal</keyword>
<evidence type="ECO:0000313" key="9">
    <source>
        <dbReference type="EMBL" id="TVU19897.1"/>
    </source>
</evidence>
<dbReference type="OrthoDB" id="696781at2759"/>
<reference evidence="9 10" key="1">
    <citation type="journal article" date="2019" name="Sci. Rep.">
        <title>A high-quality genome of Eragrostis curvula grass provides insights into Poaceae evolution and supports new strategies to enhance forage quality.</title>
        <authorList>
            <person name="Carballo J."/>
            <person name="Santos B.A.C.M."/>
            <person name="Zappacosta D."/>
            <person name="Garbus I."/>
            <person name="Selva J.P."/>
            <person name="Gallo C.A."/>
            <person name="Diaz A."/>
            <person name="Albertini E."/>
            <person name="Caccamo M."/>
            <person name="Echenique V."/>
        </authorList>
    </citation>
    <scope>NUCLEOTIDE SEQUENCE [LARGE SCALE GENOMIC DNA]</scope>
    <source>
        <strain evidence="10">cv. Victoria</strain>
        <tissue evidence="9">Leaf</tissue>
    </source>
</reference>